<organism evidence="1 2">
    <name type="scientific">Variovorax beijingensis</name>
    <dbReference type="NCBI Taxonomy" id="2496117"/>
    <lineage>
        <taxon>Bacteria</taxon>
        <taxon>Pseudomonadati</taxon>
        <taxon>Pseudomonadota</taxon>
        <taxon>Betaproteobacteria</taxon>
        <taxon>Burkholderiales</taxon>
        <taxon>Comamonadaceae</taxon>
        <taxon>Variovorax</taxon>
    </lineage>
</organism>
<evidence type="ECO:0000313" key="1">
    <source>
        <dbReference type="EMBL" id="TWD77954.1"/>
    </source>
</evidence>
<evidence type="ECO:0000313" key="2">
    <source>
        <dbReference type="Proteomes" id="UP000319722"/>
    </source>
</evidence>
<dbReference type="AlphaFoldDB" id="A0A561BGF2"/>
<accession>A0A561BGF2</accession>
<dbReference type="OrthoDB" id="9803810at2"/>
<comment type="caution">
    <text evidence="1">The sequence shown here is derived from an EMBL/GenBank/DDBJ whole genome shotgun (WGS) entry which is preliminary data.</text>
</comment>
<dbReference type="Proteomes" id="UP000319722">
    <property type="component" value="Unassembled WGS sequence"/>
</dbReference>
<gene>
    <name evidence="1" type="ORF">FB547_1089</name>
</gene>
<name>A0A561BGF2_9BURK</name>
<dbReference type="Pfam" id="PF10038">
    <property type="entry name" value="DUF2274"/>
    <property type="match status" value="1"/>
</dbReference>
<reference evidence="1 2" key="1">
    <citation type="submission" date="2019-06" db="EMBL/GenBank/DDBJ databases">
        <title>Sorghum-associated microbial communities from plants grown in Nebraska, USA.</title>
        <authorList>
            <person name="Schachtman D."/>
        </authorList>
    </citation>
    <scope>NUCLEOTIDE SEQUENCE [LARGE SCALE GENOMIC DNA]</scope>
    <source>
        <strain evidence="1 2">T529</strain>
    </source>
</reference>
<evidence type="ECO:0008006" key="3">
    <source>
        <dbReference type="Google" id="ProtNLM"/>
    </source>
</evidence>
<dbReference type="InterPro" id="IPR018733">
    <property type="entry name" value="DUF2274"/>
</dbReference>
<proteinExistence type="predicted"/>
<dbReference type="RefSeq" id="WP_145745743.1">
    <property type="nucleotide sequence ID" value="NZ_VIVL01000008.1"/>
</dbReference>
<sequence length="85" mass="9477">MSTNKLRLGPLPKAETTKLTVTLPADLKKRLEQYAKVHSQAHGEQVDAAALIPHMLDTFISRDREFLKRSRTSDALSVPTHLPST</sequence>
<dbReference type="EMBL" id="VIVL01000008">
    <property type="protein sequence ID" value="TWD77954.1"/>
    <property type="molecule type" value="Genomic_DNA"/>
</dbReference>
<protein>
    <recommendedName>
        <fullName evidence="3">DUF2274 domain-containing protein</fullName>
    </recommendedName>
</protein>